<dbReference type="GO" id="GO:0005762">
    <property type="term" value="C:mitochondrial large ribosomal subunit"/>
    <property type="evidence" value="ECO:0007669"/>
    <property type="project" value="TreeGrafter"/>
</dbReference>
<name>A0AAN7FXP9_QUERU</name>
<dbReference type="GO" id="GO:0003735">
    <property type="term" value="F:structural constituent of ribosome"/>
    <property type="evidence" value="ECO:0007669"/>
    <property type="project" value="TreeGrafter"/>
</dbReference>
<protein>
    <submittedName>
        <fullName evidence="6">Uncharacterized protein</fullName>
    </submittedName>
</protein>
<evidence type="ECO:0000256" key="5">
    <source>
        <dbReference type="ARBA" id="ARBA00023274"/>
    </source>
</evidence>
<dbReference type="AlphaFoldDB" id="A0AAN7FXP9"/>
<evidence type="ECO:0000256" key="1">
    <source>
        <dbReference type="ARBA" id="ARBA00004173"/>
    </source>
</evidence>
<keyword evidence="7" id="KW-1185">Reference proteome</keyword>
<comment type="subcellular location">
    <subcellularLocation>
        <location evidence="1">Mitochondrion</location>
    </subcellularLocation>
</comment>
<comment type="similarity">
    <text evidence="2">Belongs to the bacterial ribosomal protein bL32 family.</text>
</comment>
<dbReference type="InterPro" id="IPR051991">
    <property type="entry name" value="Mitoribosomal_protein_bL32"/>
</dbReference>
<dbReference type="PANTHER" id="PTHR21026:SF2">
    <property type="entry name" value="LARGE RIBOSOMAL SUBUNIT PROTEIN BL32M"/>
    <property type="match status" value="1"/>
</dbReference>
<proteinExistence type="inferred from homology"/>
<keyword evidence="4" id="KW-0496">Mitochondrion</keyword>
<keyword evidence="5" id="KW-0687">Ribonucleoprotein</keyword>
<accession>A0AAN7FXP9</accession>
<evidence type="ECO:0000256" key="2">
    <source>
        <dbReference type="ARBA" id="ARBA00008560"/>
    </source>
</evidence>
<dbReference type="PANTHER" id="PTHR21026">
    <property type="entry name" value="39S RIBOSOMAL PROTEIN L32, MITOCHONDRIAL"/>
    <property type="match status" value="1"/>
</dbReference>
<evidence type="ECO:0000256" key="3">
    <source>
        <dbReference type="ARBA" id="ARBA00022980"/>
    </source>
</evidence>
<evidence type="ECO:0000313" key="7">
    <source>
        <dbReference type="Proteomes" id="UP001324115"/>
    </source>
</evidence>
<sequence>MAMKMTTILRRAEGSLGFTIGFQRLSMSWLFLHHWIEPLNEGSHLHYLFCLSLIKKQNNNIIGFGFEFPSFSYGRSMELMAVPKRKVSPHKRGIRNGPKALKPIPVII</sequence>
<dbReference type="EMBL" id="JAXUIC010000003">
    <property type="protein sequence ID" value="KAK4598594.1"/>
    <property type="molecule type" value="Genomic_DNA"/>
</dbReference>
<dbReference type="Proteomes" id="UP001324115">
    <property type="component" value="Unassembled WGS sequence"/>
</dbReference>
<keyword evidence="3" id="KW-0689">Ribosomal protein</keyword>
<evidence type="ECO:0000313" key="6">
    <source>
        <dbReference type="EMBL" id="KAK4598594.1"/>
    </source>
</evidence>
<evidence type="ECO:0000256" key="4">
    <source>
        <dbReference type="ARBA" id="ARBA00023128"/>
    </source>
</evidence>
<reference evidence="6 7" key="1">
    <citation type="journal article" date="2023" name="G3 (Bethesda)">
        <title>A haplotype-resolved chromosome-scale genome for Quercus rubra L. provides insights into the genetics of adaptive traits for red oak species.</title>
        <authorList>
            <person name="Kapoor B."/>
            <person name="Jenkins J."/>
            <person name="Schmutz J."/>
            <person name="Zhebentyayeva T."/>
            <person name="Kuelheim C."/>
            <person name="Coggeshall M."/>
            <person name="Heim C."/>
            <person name="Lasky J.R."/>
            <person name="Leites L."/>
            <person name="Islam-Faridi N."/>
            <person name="Romero-Severson J."/>
            <person name="DeLeo V.L."/>
            <person name="Lucas S.M."/>
            <person name="Lazic D."/>
            <person name="Gailing O."/>
            <person name="Carlson J."/>
            <person name="Staton M."/>
        </authorList>
    </citation>
    <scope>NUCLEOTIDE SEQUENCE [LARGE SCALE GENOMIC DNA]</scope>
    <source>
        <strain evidence="6">Pseudo-F2</strain>
    </source>
</reference>
<organism evidence="6 7">
    <name type="scientific">Quercus rubra</name>
    <name type="common">Northern red oak</name>
    <name type="synonym">Quercus borealis</name>
    <dbReference type="NCBI Taxonomy" id="3512"/>
    <lineage>
        <taxon>Eukaryota</taxon>
        <taxon>Viridiplantae</taxon>
        <taxon>Streptophyta</taxon>
        <taxon>Embryophyta</taxon>
        <taxon>Tracheophyta</taxon>
        <taxon>Spermatophyta</taxon>
        <taxon>Magnoliopsida</taxon>
        <taxon>eudicotyledons</taxon>
        <taxon>Gunneridae</taxon>
        <taxon>Pentapetalae</taxon>
        <taxon>rosids</taxon>
        <taxon>fabids</taxon>
        <taxon>Fagales</taxon>
        <taxon>Fagaceae</taxon>
        <taxon>Quercus</taxon>
    </lineage>
</organism>
<comment type="caution">
    <text evidence="6">The sequence shown here is derived from an EMBL/GenBank/DDBJ whole genome shotgun (WGS) entry which is preliminary data.</text>
</comment>
<gene>
    <name evidence="6" type="ORF">RGQ29_015872</name>
</gene>